<dbReference type="PANTHER" id="PTHR11067">
    <property type="entry name" value="INOSINE TRIPHOSPHATE PYROPHOSPHATASE/HAM1 PROTEIN"/>
    <property type="match status" value="1"/>
</dbReference>
<evidence type="ECO:0000256" key="5">
    <source>
        <dbReference type="ARBA" id="ARBA00022801"/>
    </source>
</evidence>
<evidence type="ECO:0000256" key="8">
    <source>
        <dbReference type="ARBA" id="ARBA00023211"/>
    </source>
</evidence>
<dbReference type="GO" id="GO:0036220">
    <property type="term" value="F:ITP diphosphatase activity"/>
    <property type="evidence" value="ECO:0007669"/>
    <property type="project" value="UniProtKB-UniRule"/>
</dbReference>
<comment type="catalytic activity">
    <reaction evidence="10">
        <text>dITP + H2O = dIMP + diphosphate + H(+)</text>
        <dbReference type="Rhea" id="RHEA:28342"/>
        <dbReference type="ChEBI" id="CHEBI:15377"/>
        <dbReference type="ChEBI" id="CHEBI:15378"/>
        <dbReference type="ChEBI" id="CHEBI:33019"/>
        <dbReference type="ChEBI" id="CHEBI:61194"/>
        <dbReference type="ChEBI" id="CHEBI:61382"/>
        <dbReference type="EC" id="3.6.1.66"/>
    </reaction>
</comment>
<dbReference type="GO" id="GO:0035870">
    <property type="term" value="F:dITP diphosphatase activity"/>
    <property type="evidence" value="ECO:0007669"/>
    <property type="project" value="UniProtKB-UniRule"/>
</dbReference>
<keyword evidence="4 10" id="KW-0547">Nucleotide-binding</keyword>
<dbReference type="GO" id="GO:0005737">
    <property type="term" value="C:cytoplasm"/>
    <property type="evidence" value="ECO:0007669"/>
    <property type="project" value="UniProtKB-SubCell"/>
</dbReference>
<organism evidence="12 13">
    <name type="scientific">Pichia kluyveri</name>
    <name type="common">Yeast</name>
    <dbReference type="NCBI Taxonomy" id="36015"/>
    <lineage>
        <taxon>Eukaryota</taxon>
        <taxon>Fungi</taxon>
        <taxon>Dikarya</taxon>
        <taxon>Ascomycota</taxon>
        <taxon>Saccharomycotina</taxon>
        <taxon>Pichiomycetes</taxon>
        <taxon>Pichiales</taxon>
        <taxon>Pichiaceae</taxon>
        <taxon>Pichia</taxon>
    </lineage>
</organism>
<comment type="function">
    <text evidence="10">Pyrophosphatase that hydrolyzes non-canonical purine nucleotides such as inosine triphosphate (ITP), deoxyinosine triphosphate (dITP) or xanthosine 5'-triphosphate (XTP) to their respective monophosphate derivatives. The enzyme does not distinguish between the deoxy- and ribose forms. Probably excludes non-canonical purines from RNA and DNA precursor pools, thus preventing their incorporation into RNA and DNA and avoiding chromosomal lesions.</text>
</comment>
<reference evidence="12 13" key="1">
    <citation type="journal article" date="2023" name="Elife">
        <title>Identification of key yeast species and microbe-microbe interactions impacting larval growth of Drosophila in the wild.</title>
        <authorList>
            <person name="Mure A."/>
            <person name="Sugiura Y."/>
            <person name="Maeda R."/>
            <person name="Honda K."/>
            <person name="Sakurai N."/>
            <person name="Takahashi Y."/>
            <person name="Watada M."/>
            <person name="Katoh T."/>
            <person name="Gotoh A."/>
            <person name="Gotoh Y."/>
            <person name="Taniguchi I."/>
            <person name="Nakamura K."/>
            <person name="Hayashi T."/>
            <person name="Katayama T."/>
            <person name="Uemura T."/>
            <person name="Hattori Y."/>
        </authorList>
    </citation>
    <scope>NUCLEOTIDE SEQUENCE [LARGE SCALE GENOMIC DNA]</scope>
    <source>
        <strain evidence="12 13">PK-24</strain>
    </source>
</reference>
<evidence type="ECO:0000256" key="4">
    <source>
        <dbReference type="ARBA" id="ARBA00022741"/>
    </source>
</evidence>
<comment type="catalytic activity">
    <reaction evidence="10">
        <text>XTP + H2O = XMP + diphosphate + H(+)</text>
        <dbReference type="Rhea" id="RHEA:28610"/>
        <dbReference type="ChEBI" id="CHEBI:15377"/>
        <dbReference type="ChEBI" id="CHEBI:15378"/>
        <dbReference type="ChEBI" id="CHEBI:33019"/>
        <dbReference type="ChEBI" id="CHEBI:57464"/>
        <dbReference type="ChEBI" id="CHEBI:61314"/>
        <dbReference type="EC" id="3.6.1.66"/>
    </reaction>
</comment>
<dbReference type="NCBIfam" id="TIGR00042">
    <property type="entry name" value="RdgB/HAM1 family non-canonical purine NTP pyrophosphatase"/>
    <property type="match status" value="1"/>
</dbReference>
<comment type="caution">
    <text evidence="12">The sequence shown here is derived from an EMBL/GenBank/DDBJ whole genome shotgun (WGS) entry which is preliminary data.</text>
</comment>
<dbReference type="EC" id="3.6.1.66" evidence="10"/>
<feature type="binding site" evidence="10">
    <location>
        <begin position="73"/>
        <end position="74"/>
    </location>
    <ligand>
        <name>ITP</name>
        <dbReference type="ChEBI" id="CHEBI:61402"/>
    </ligand>
</feature>
<evidence type="ECO:0000256" key="1">
    <source>
        <dbReference type="ARBA" id="ARBA00008023"/>
    </source>
</evidence>
<keyword evidence="7 10" id="KW-0546">Nucleotide metabolism</keyword>
<evidence type="ECO:0000256" key="2">
    <source>
        <dbReference type="ARBA" id="ARBA00022490"/>
    </source>
</evidence>
<comment type="subcellular location">
    <subcellularLocation>
        <location evidence="10">Cytoplasm</location>
    </subcellularLocation>
    <subcellularLocation>
        <location evidence="10">Nucleus</location>
    </subcellularLocation>
</comment>
<comment type="caution">
    <text evidence="10">Lacks conserved residue(s) required for the propagation of feature annotation.</text>
</comment>
<feature type="binding site" evidence="10">
    <location>
        <begin position="149"/>
        <end position="152"/>
    </location>
    <ligand>
        <name>ITP</name>
        <dbReference type="ChEBI" id="CHEBI:61402"/>
    </ligand>
</feature>
<dbReference type="GO" id="GO:0009204">
    <property type="term" value="P:deoxyribonucleoside triphosphate catabolic process"/>
    <property type="evidence" value="ECO:0007669"/>
    <property type="project" value="UniProtKB-UniRule"/>
</dbReference>
<keyword evidence="3 10" id="KW-0479">Metal-binding</keyword>
<evidence type="ECO:0000313" key="12">
    <source>
        <dbReference type="EMBL" id="GMM45350.1"/>
    </source>
</evidence>
<feature type="binding site" evidence="10">
    <location>
        <begin position="8"/>
        <end position="13"/>
    </location>
    <ligand>
        <name>ITP</name>
        <dbReference type="ChEBI" id="CHEBI:61402"/>
    </ligand>
</feature>
<dbReference type="AlphaFoldDB" id="A0AAV5R272"/>
<dbReference type="GO" id="GO:0009117">
    <property type="term" value="P:nucleotide metabolic process"/>
    <property type="evidence" value="ECO:0007669"/>
    <property type="project" value="UniProtKB-KW"/>
</dbReference>
<dbReference type="SUPFAM" id="SSF52972">
    <property type="entry name" value="ITPase-like"/>
    <property type="match status" value="1"/>
</dbReference>
<dbReference type="PANTHER" id="PTHR11067:SF9">
    <property type="entry name" value="INOSINE TRIPHOSPHATE PYROPHOSPHATASE"/>
    <property type="match status" value="1"/>
</dbReference>
<comment type="cofactor">
    <cofactor evidence="10">
        <name>Mg(2+)</name>
        <dbReference type="ChEBI" id="CHEBI:18420"/>
    </cofactor>
    <cofactor evidence="10">
        <name>Mn(2+)</name>
        <dbReference type="ChEBI" id="CHEBI:29035"/>
    </cofactor>
    <text evidence="10">Binds 1 divalent metal cation per subunit; can use either Mg(2+) or Mn(2+).</text>
</comment>
<dbReference type="EMBL" id="BTGB01000002">
    <property type="protein sequence ID" value="GMM45350.1"/>
    <property type="molecule type" value="Genomic_DNA"/>
</dbReference>
<dbReference type="Proteomes" id="UP001378960">
    <property type="component" value="Unassembled WGS sequence"/>
</dbReference>
<proteinExistence type="inferred from homology"/>
<comment type="subunit">
    <text evidence="10">Homodimer.</text>
</comment>
<keyword evidence="9 10" id="KW-0539">Nucleus</keyword>
<keyword evidence="13" id="KW-1185">Reference proteome</keyword>
<dbReference type="GO" id="GO:0036222">
    <property type="term" value="F:XTP diphosphatase activity"/>
    <property type="evidence" value="ECO:0007669"/>
    <property type="project" value="UniProtKB-UniRule"/>
</dbReference>
<accession>A0AAV5R272</accession>
<sequence>MSTLTFVTGNANKLREVVQILCDGQIEGATIGKYTITNAKIDLDEIQGSIEEVTKHKTEQAAAIVNGPVLVEDTCLGFNAYNNLPGPYIKWFVKSIGLDGLVKMLNGFDDKSANAVTTFGFCEGPGCEVVLFQGVTEGVIVESCGPTDFGWDSIFKPNGFETTYAQMKGDAKNKISQRSKALIKVKEYFNK</sequence>
<protein>
    <recommendedName>
        <fullName evidence="10">Inosine triphosphate pyrophosphatase</fullName>
        <shortName evidence="10">ITPase</shortName>
        <shortName evidence="10">Inosine triphosphatase</shortName>
        <ecNumber evidence="10">3.6.1.66</ecNumber>
    </recommendedName>
    <alternativeName>
        <fullName evidence="10">Non-canonical purine NTP pyrophosphatase</fullName>
    </alternativeName>
    <alternativeName>
        <fullName evidence="10">Non-standard purine NTP pyrophosphatase</fullName>
    </alternativeName>
    <alternativeName>
        <fullName evidence="10">Nucleoside-triphosphate diphosphatase</fullName>
    </alternativeName>
    <alternativeName>
        <fullName evidence="10">Nucleoside-triphosphate pyrophosphatase</fullName>
        <shortName evidence="10">NTPase</shortName>
    </alternativeName>
    <alternativeName>
        <fullName evidence="10">XTP/dITP diphosphatase</fullName>
    </alternativeName>
</protein>
<evidence type="ECO:0000256" key="10">
    <source>
        <dbReference type="HAMAP-Rule" id="MF_03148"/>
    </source>
</evidence>
<dbReference type="FunFam" id="3.90.950.10:FF:000009">
    <property type="entry name" value="Inosine triphosphate pyrophosphatase"/>
    <property type="match status" value="1"/>
</dbReference>
<dbReference type="InterPro" id="IPR029001">
    <property type="entry name" value="ITPase-like_fam"/>
</dbReference>
<keyword evidence="5 10" id="KW-0378">Hydrolase</keyword>
<evidence type="ECO:0000256" key="7">
    <source>
        <dbReference type="ARBA" id="ARBA00023080"/>
    </source>
</evidence>
<keyword evidence="6 10" id="KW-0460">Magnesium</keyword>
<feature type="binding site" evidence="10">
    <location>
        <position position="73"/>
    </location>
    <ligand>
        <name>Mg(2+)</name>
        <dbReference type="ChEBI" id="CHEBI:18420"/>
    </ligand>
</feature>
<keyword evidence="8 10" id="KW-0464">Manganese</keyword>
<dbReference type="InterPro" id="IPR002637">
    <property type="entry name" value="RdgB/HAM1"/>
</dbReference>
<feature type="binding site" evidence="10">
    <location>
        <position position="45"/>
    </location>
    <ligand>
        <name>Mg(2+)</name>
        <dbReference type="ChEBI" id="CHEBI:18420"/>
    </ligand>
</feature>
<dbReference type="InterPro" id="IPR027502">
    <property type="entry name" value="ITPase"/>
</dbReference>
<dbReference type="GO" id="GO:0005634">
    <property type="term" value="C:nucleus"/>
    <property type="evidence" value="ECO:0007669"/>
    <property type="project" value="UniProtKB-SubCell"/>
</dbReference>
<dbReference type="Gene3D" id="3.90.950.10">
    <property type="match status" value="1"/>
</dbReference>
<dbReference type="Pfam" id="PF01725">
    <property type="entry name" value="Ham1p_like"/>
    <property type="match status" value="1"/>
</dbReference>
<evidence type="ECO:0000313" key="13">
    <source>
        <dbReference type="Proteomes" id="UP001378960"/>
    </source>
</evidence>
<dbReference type="CDD" id="cd00985">
    <property type="entry name" value="Maf_Ham1"/>
    <property type="match status" value="1"/>
</dbReference>
<dbReference type="HAMAP" id="MF_03148">
    <property type="entry name" value="HAM1_NTPase"/>
    <property type="match status" value="1"/>
</dbReference>
<evidence type="ECO:0000256" key="6">
    <source>
        <dbReference type="ARBA" id="ARBA00022842"/>
    </source>
</evidence>
<evidence type="ECO:0000256" key="11">
    <source>
        <dbReference type="RuleBase" id="RU003781"/>
    </source>
</evidence>
<comment type="similarity">
    <text evidence="1 10 11">Belongs to the HAM1 NTPase family.</text>
</comment>
<feature type="binding site" evidence="10">
    <location>
        <position position="172"/>
    </location>
    <ligand>
        <name>ITP</name>
        <dbReference type="ChEBI" id="CHEBI:61402"/>
    </ligand>
</feature>
<keyword evidence="2 10" id="KW-0963">Cytoplasm</keyword>
<evidence type="ECO:0000256" key="9">
    <source>
        <dbReference type="ARBA" id="ARBA00023242"/>
    </source>
</evidence>
<feature type="binding site" evidence="10">
    <location>
        <position position="57"/>
    </location>
    <ligand>
        <name>ITP</name>
        <dbReference type="ChEBI" id="CHEBI:61402"/>
    </ligand>
</feature>
<comment type="catalytic activity">
    <reaction evidence="10">
        <text>ITP + H2O = IMP + diphosphate + H(+)</text>
        <dbReference type="Rhea" id="RHEA:29399"/>
        <dbReference type="ChEBI" id="CHEBI:15377"/>
        <dbReference type="ChEBI" id="CHEBI:15378"/>
        <dbReference type="ChEBI" id="CHEBI:33019"/>
        <dbReference type="ChEBI" id="CHEBI:58053"/>
        <dbReference type="ChEBI" id="CHEBI:61402"/>
        <dbReference type="EC" id="3.6.1.66"/>
    </reaction>
</comment>
<dbReference type="GO" id="GO:0046872">
    <property type="term" value="F:metal ion binding"/>
    <property type="evidence" value="ECO:0007669"/>
    <property type="project" value="UniProtKB-KW"/>
</dbReference>
<name>A0AAV5R272_PICKL</name>
<dbReference type="GO" id="GO:0000166">
    <property type="term" value="F:nucleotide binding"/>
    <property type="evidence" value="ECO:0007669"/>
    <property type="project" value="UniProtKB-KW"/>
</dbReference>
<gene>
    <name evidence="10" type="primary">HAM1</name>
    <name evidence="12" type="ORF">DAPK24_019250</name>
</gene>
<evidence type="ECO:0000256" key="3">
    <source>
        <dbReference type="ARBA" id="ARBA00022723"/>
    </source>
</evidence>